<dbReference type="AlphaFoldDB" id="B9IGE5"/>
<evidence type="ECO:0000313" key="6">
    <source>
        <dbReference type="Proteomes" id="UP000006729"/>
    </source>
</evidence>
<dbReference type="InParanoid" id="B9IGE5"/>
<dbReference type="Proteomes" id="UP000006729">
    <property type="component" value="Chromosome 16"/>
</dbReference>
<dbReference type="SUPFAM" id="SSF57959">
    <property type="entry name" value="Leucine zipper domain"/>
    <property type="match status" value="1"/>
</dbReference>
<proteinExistence type="predicted"/>
<dbReference type="InterPro" id="IPR046347">
    <property type="entry name" value="bZIP_sf"/>
</dbReference>
<keyword evidence="6" id="KW-1185">Reference proteome</keyword>
<keyword evidence="2" id="KW-0804">Transcription</keyword>
<organism evidence="5 6">
    <name type="scientific">Populus trichocarpa</name>
    <name type="common">Western balsam poplar</name>
    <name type="synonym">Populus balsamifera subsp. trichocarpa</name>
    <dbReference type="NCBI Taxonomy" id="3694"/>
    <lineage>
        <taxon>Eukaryota</taxon>
        <taxon>Viridiplantae</taxon>
        <taxon>Streptophyta</taxon>
        <taxon>Embryophyta</taxon>
        <taxon>Tracheophyta</taxon>
        <taxon>Spermatophyta</taxon>
        <taxon>Magnoliopsida</taxon>
        <taxon>eudicotyledons</taxon>
        <taxon>Gunneridae</taxon>
        <taxon>Pentapetalae</taxon>
        <taxon>rosids</taxon>
        <taxon>fabids</taxon>
        <taxon>Malpighiales</taxon>
        <taxon>Salicaceae</taxon>
        <taxon>Saliceae</taxon>
        <taxon>Populus</taxon>
    </lineage>
</organism>
<evidence type="ECO:0000256" key="2">
    <source>
        <dbReference type="ARBA" id="ARBA00023163"/>
    </source>
</evidence>
<dbReference type="CDD" id="cd14703">
    <property type="entry name" value="bZIP_plant_RF2"/>
    <property type="match status" value="1"/>
</dbReference>
<dbReference type="InterPro" id="IPR052483">
    <property type="entry name" value="bZIP_transcription_regulators"/>
</dbReference>
<name>B9IGE5_POPTR</name>
<protein>
    <recommendedName>
        <fullName evidence="4">BZIP domain-containing protein</fullName>
    </recommendedName>
</protein>
<keyword evidence="1" id="KW-0805">Transcription regulation</keyword>
<dbReference type="PANTHER" id="PTHR46391">
    <property type="entry name" value="BASIC LEUCINE ZIPPER 34"/>
    <property type="match status" value="1"/>
</dbReference>
<dbReference type="GO" id="GO:0005634">
    <property type="term" value="C:nucleus"/>
    <property type="evidence" value="ECO:0000318"/>
    <property type="project" value="GO_Central"/>
</dbReference>
<dbReference type="Gene3D" id="1.20.5.170">
    <property type="match status" value="1"/>
</dbReference>
<evidence type="ECO:0000259" key="4">
    <source>
        <dbReference type="PROSITE" id="PS00036"/>
    </source>
</evidence>
<dbReference type="PANTHER" id="PTHR46391:SF11">
    <property type="entry name" value="BASIC LEUCINE ZIPPER 19-LIKE ISOFORM X1"/>
    <property type="match status" value="1"/>
</dbReference>
<keyword evidence="3" id="KW-0539">Nucleus</keyword>
<evidence type="ECO:0000256" key="3">
    <source>
        <dbReference type="ARBA" id="ARBA00023242"/>
    </source>
</evidence>
<dbReference type="SMART" id="SM00338">
    <property type="entry name" value="BRLZ"/>
    <property type="match status" value="1"/>
</dbReference>
<gene>
    <name evidence="5" type="ORF">POPTR_016G121700</name>
</gene>
<dbReference type="STRING" id="3694.B9IGE5"/>
<dbReference type="EMBL" id="CM009305">
    <property type="protein sequence ID" value="PNS99234.1"/>
    <property type="molecule type" value="Genomic_DNA"/>
</dbReference>
<dbReference type="GO" id="GO:0003700">
    <property type="term" value="F:DNA-binding transcription factor activity"/>
    <property type="evidence" value="ECO:0000318"/>
    <property type="project" value="GO_Central"/>
</dbReference>
<dbReference type="HOGENOM" id="CLU_1535079_0_0_1"/>
<dbReference type="SMR" id="B9IGE5"/>
<dbReference type="eggNOG" id="ENOG502T1HX">
    <property type="taxonomic scope" value="Eukaryota"/>
</dbReference>
<reference evidence="5 6" key="1">
    <citation type="journal article" date="2006" name="Science">
        <title>The genome of black cottonwood, Populus trichocarpa (Torr. &amp; Gray).</title>
        <authorList>
            <person name="Tuskan G.A."/>
            <person name="Difazio S."/>
            <person name="Jansson S."/>
            <person name="Bohlmann J."/>
            <person name="Grigoriev I."/>
            <person name="Hellsten U."/>
            <person name="Putnam N."/>
            <person name="Ralph S."/>
            <person name="Rombauts S."/>
            <person name="Salamov A."/>
            <person name="Schein J."/>
            <person name="Sterck L."/>
            <person name="Aerts A."/>
            <person name="Bhalerao R.R."/>
            <person name="Bhalerao R.P."/>
            <person name="Blaudez D."/>
            <person name="Boerjan W."/>
            <person name="Brun A."/>
            <person name="Brunner A."/>
            <person name="Busov V."/>
            <person name="Campbell M."/>
            <person name="Carlson J."/>
            <person name="Chalot M."/>
            <person name="Chapman J."/>
            <person name="Chen G.L."/>
            <person name="Cooper D."/>
            <person name="Coutinho P.M."/>
            <person name="Couturier J."/>
            <person name="Covert S."/>
            <person name="Cronk Q."/>
            <person name="Cunningham R."/>
            <person name="Davis J."/>
            <person name="Degroeve S."/>
            <person name="Dejardin A."/>
            <person name="Depamphilis C."/>
            <person name="Detter J."/>
            <person name="Dirks B."/>
            <person name="Dubchak I."/>
            <person name="Duplessis S."/>
            <person name="Ehlting J."/>
            <person name="Ellis B."/>
            <person name="Gendler K."/>
            <person name="Goodstein D."/>
            <person name="Gribskov M."/>
            <person name="Grimwood J."/>
            <person name="Groover A."/>
            <person name="Gunter L."/>
            <person name="Hamberger B."/>
            <person name="Heinze B."/>
            <person name="Helariutta Y."/>
            <person name="Henrissat B."/>
            <person name="Holligan D."/>
            <person name="Holt R."/>
            <person name="Huang W."/>
            <person name="Islam-Faridi N."/>
            <person name="Jones S."/>
            <person name="Jones-Rhoades M."/>
            <person name="Jorgensen R."/>
            <person name="Joshi C."/>
            <person name="Kangasjarvi J."/>
            <person name="Karlsson J."/>
            <person name="Kelleher C."/>
            <person name="Kirkpatrick R."/>
            <person name="Kirst M."/>
            <person name="Kohler A."/>
            <person name="Kalluri U."/>
            <person name="Larimer F."/>
            <person name="Leebens-Mack J."/>
            <person name="Leple J.C."/>
            <person name="Locascio P."/>
            <person name="Lou Y."/>
            <person name="Lucas S."/>
            <person name="Martin F."/>
            <person name="Montanini B."/>
            <person name="Napoli C."/>
            <person name="Nelson D.R."/>
            <person name="Nelson C."/>
            <person name="Nieminen K."/>
            <person name="Nilsson O."/>
            <person name="Pereda V."/>
            <person name="Peter G."/>
            <person name="Philippe R."/>
            <person name="Pilate G."/>
            <person name="Poliakov A."/>
            <person name="Razumovskaya J."/>
            <person name="Richardson P."/>
            <person name="Rinaldi C."/>
            <person name="Ritland K."/>
            <person name="Rouze P."/>
            <person name="Ryaboy D."/>
            <person name="Schmutz J."/>
            <person name="Schrader J."/>
            <person name="Segerman B."/>
            <person name="Shin H."/>
            <person name="Siddiqui A."/>
            <person name="Sterky F."/>
            <person name="Terry A."/>
            <person name="Tsai C.J."/>
            <person name="Uberbacher E."/>
            <person name="Unneberg P."/>
            <person name="Vahala J."/>
            <person name="Wall K."/>
            <person name="Wessler S."/>
            <person name="Yang G."/>
            <person name="Yin T."/>
            <person name="Douglas C."/>
            <person name="Marra M."/>
            <person name="Sandberg G."/>
            <person name="Van de Peer Y."/>
            <person name="Rokhsar D."/>
        </authorList>
    </citation>
    <scope>NUCLEOTIDE SEQUENCE [LARGE SCALE GENOMIC DNA]</scope>
    <source>
        <strain evidence="6">cv. Nisqually</strain>
    </source>
</reference>
<dbReference type="Pfam" id="PF00170">
    <property type="entry name" value="bZIP_1"/>
    <property type="match status" value="1"/>
</dbReference>
<dbReference type="InterPro" id="IPR044759">
    <property type="entry name" value="bZIP_RF2"/>
</dbReference>
<feature type="domain" description="BZIP" evidence="4">
    <location>
        <begin position="79"/>
        <end position="94"/>
    </location>
</feature>
<sequence length="175" mass="20373">MLNPKRSHSASYFDMEANSRPRVPLLLGSARDSFAFLKEPCFVKSGTGSCTVAEQQNDTQGKRRHDNALDSELKSKRIKRIMANRLSAQRSRLRKLVYVEKLERDVKAEEVKVYWLSLQESLYQQSQMALQTENTHIKEIMEGLEREKAMKEVEFQYLKKELQALRGASMRLLYN</sequence>
<dbReference type="InterPro" id="IPR004827">
    <property type="entry name" value="bZIP"/>
</dbReference>
<evidence type="ECO:0000256" key="1">
    <source>
        <dbReference type="ARBA" id="ARBA00023015"/>
    </source>
</evidence>
<dbReference type="PROSITE" id="PS00036">
    <property type="entry name" value="BZIP_BASIC"/>
    <property type="match status" value="1"/>
</dbReference>
<accession>B9IGE5</accession>
<evidence type="ECO:0000313" key="5">
    <source>
        <dbReference type="EMBL" id="PNS99234.1"/>
    </source>
</evidence>